<dbReference type="InterPro" id="IPR012907">
    <property type="entry name" value="Peptidase_S11_C"/>
</dbReference>
<evidence type="ECO:0000256" key="1">
    <source>
        <dbReference type="ARBA" id="ARBA00003217"/>
    </source>
</evidence>
<dbReference type="GO" id="GO:0009002">
    <property type="term" value="F:serine-type D-Ala-D-Ala carboxypeptidase activity"/>
    <property type="evidence" value="ECO:0007669"/>
    <property type="project" value="UniProtKB-EC"/>
</dbReference>
<comment type="similarity">
    <text evidence="3 15">Belongs to the peptidase S11 family.</text>
</comment>
<feature type="binding site" evidence="14">
    <location>
        <position position="219"/>
    </location>
    <ligand>
        <name>substrate</name>
    </ligand>
</feature>
<keyword evidence="6" id="KW-0645">Protease</keyword>
<dbReference type="SUPFAM" id="SSF56601">
    <property type="entry name" value="beta-lactamase/transpeptidase-like"/>
    <property type="match status" value="1"/>
</dbReference>
<feature type="active site" description="Acyl-ester intermediate" evidence="13">
    <location>
        <position position="58"/>
    </location>
</feature>
<keyword evidence="19" id="KW-1185">Reference proteome</keyword>
<dbReference type="InterPro" id="IPR018044">
    <property type="entry name" value="Peptidase_S11"/>
</dbReference>
<evidence type="ECO:0000256" key="2">
    <source>
        <dbReference type="ARBA" id="ARBA00004752"/>
    </source>
</evidence>
<evidence type="ECO:0000256" key="3">
    <source>
        <dbReference type="ARBA" id="ARBA00007164"/>
    </source>
</evidence>
<dbReference type="EMBL" id="JADCKB010000019">
    <property type="protein sequence ID" value="MBE5040649.1"/>
    <property type="molecule type" value="Genomic_DNA"/>
</dbReference>
<evidence type="ECO:0000256" key="7">
    <source>
        <dbReference type="ARBA" id="ARBA00022729"/>
    </source>
</evidence>
<comment type="catalytic activity">
    <reaction evidence="12">
        <text>Preferential cleavage: (Ac)2-L-Lys-D-Ala-|-D-Ala. Also transpeptidation of peptidyl-alanyl moieties that are N-acyl substituents of D-alanine.</text>
        <dbReference type="EC" id="3.4.16.4"/>
    </reaction>
</comment>
<sequence>MKNKFILIYFAIFFCLTWNSMQVWAAPNISAQSAVVIEKESGRILYEKNAEKEMPMASTTKIMTALLALEEGNLEDKITISATAAGVEGSSMYLQEGETFTLKELLYGLMLSSGNDAAVAIAEHFGGTEAFVKKMNEKASQLKAKHTHFANPNGLPDDTHYSTALDMANITAQALNNPAFSEITSTQTYKISGDGKAVSRTLINHNKLLKLCEGCLGVKTGFTKAAGRCLVSAVCRNNMTLICVTLNAPDDWNDHCSLYDFLFETYHMETVVQSGRSLGTIPILDSDTTELTATSASDFCYPLRSGEQCVTSLTLTPDLIAPVSDGTECGKISVLLNGKELASLPLKIEGSAEARPTLKKIQYNLYETLSRFYQKWLTLLGT</sequence>
<name>A0A9D5M4N9_9FIRM</name>
<evidence type="ECO:0000256" key="14">
    <source>
        <dbReference type="PIRSR" id="PIRSR618044-2"/>
    </source>
</evidence>
<keyword evidence="11" id="KW-0961">Cell wall biogenesis/degradation</keyword>
<evidence type="ECO:0000256" key="9">
    <source>
        <dbReference type="ARBA" id="ARBA00022960"/>
    </source>
</evidence>
<dbReference type="SUPFAM" id="SSF69189">
    <property type="entry name" value="Penicillin-binding protein associated domain"/>
    <property type="match status" value="1"/>
</dbReference>
<dbReference type="GO" id="GO:0006508">
    <property type="term" value="P:proteolysis"/>
    <property type="evidence" value="ECO:0007669"/>
    <property type="project" value="UniProtKB-KW"/>
</dbReference>
<evidence type="ECO:0000256" key="4">
    <source>
        <dbReference type="ARBA" id="ARBA00012448"/>
    </source>
</evidence>
<keyword evidence="10" id="KW-0573">Peptidoglycan synthesis</keyword>
<evidence type="ECO:0000313" key="18">
    <source>
        <dbReference type="EMBL" id="MBE5040649.1"/>
    </source>
</evidence>
<dbReference type="RefSeq" id="WP_226393203.1">
    <property type="nucleotide sequence ID" value="NZ_JADCKB010000019.1"/>
</dbReference>
<keyword evidence="8" id="KW-0378">Hydrolase</keyword>
<feature type="domain" description="Peptidase S11 D-Ala-D-Ala carboxypeptidase A C-terminal" evidence="17">
    <location>
        <begin position="266"/>
        <end position="354"/>
    </location>
</feature>
<evidence type="ECO:0000256" key="15">
    <source>
        <dbReference type="RuleBase" id="RU004016"/>
    </source>
</evidence>
<evidence type="ECO:0000259" key="17">
    <source>
        <dbReference type="SMART" id="SM00936"/>
    </source>
</evidence>
<dbReference type="InterPro" id="IPR015956">
    <property type="entry name" value="Peniciliin-bd_prot_C_sf"/>
</dbReference>
<dbReference type="AlphaFoldDB" id="A0A9D5M4N9"/>
<dbReference type="Proteomes" id="UP000806542">
    <property type="component" value="Unassembled WGS sequence"/>
</dbReference>
<feature type="chain" id="PRO_5039527082" description="serine-type D-Ala-D-Ala carboxypeptidase" evidence="16">
    <location>
        <begin position="26"/>
        <end position="382"/>
    </location>
</feature>
<gene>
    <name evidence="18" type="ORF">INF28_09265</name>
</gene>
<dbReference type="GO" id="GO:0008360">
    <property type="term" value="P:regulation of cell shape"/>
    <property type="evidence" value="ECO:0007669"/>
    <property type="project" value="UniProtKB-KW"/>
</dbReference>
<accession>A0A9D5M4N9</accession>
<evidence type="ECO:0000313" key="19">
    <source>
        <dbReference type="Proteomes" id="UP000806542"/>
    </source>
</evidence>
<dbReference type="Pfam" id="PF07943">
    <property type="entry name" value="PBP5_C"/>
    <property type="match status" value="1"/>
</dbReference>
<evidence type="ECO:0000256" key="5">
    <source>
        <dbReference type="ARBA" id="ARBA00022645"/>
    </source>
</evidence>
<comment type="pathway">
    <text evidence="2">Cell wall biogenesis; peptidoglycan biosynthesis.</text>
</comment>
<dbReference type="Gene3D" id="3.40.710.10">
    <property type="entry name" value="DD-peptidase/beta-lactamase superfamily"/>
    <property type="match status" value="1"/>
</dbReference>
<dbReference type="EC" id="3.4.16.4" evidence="4"/>
<comment type="caution">
    <text evidence="18">The sequence shown here is derived from an EMBL/GenBank/DDBJ whole genome shotgun (WGS) entry which is preliminary data.</text>
</comment>
<feature type="signal peptide" evidence="16">
    <location>
        <begin position="1"/>
        <end position="25"/>
    </location>
</feature>
<keyword evidence="9" id="KW-0133">Cell shape</keyword>
<dbReference type="Pfam" id="PF00768">
    <property type="entry name" value="Peptidase_S11"/>
    <property type="match status" value="1"/>
</dbReference>
<dbReference type="PRINTS" id="PR00725">
    <property type="entry name" value="DADACBPTASE1"/>
</dbReference>
<evidence type="ECO:0000256" key="13">
    <source>
        <dbReference type="PIRSR" id="PIRSR618044-1"/>
    </source>
</evidence>
<evidence type="ECO:0000256" key="8">
    <source>
        <dbReference type="ARBA" id="ARBA00022801"/>
    </source>
</evidence>
<dbReference type="GO" id="GO:0009252">
    <property type="term" value="P:peptidoglycan biosynthetic process"/>
    <property type="evidence" value="ECO:0007669"/>
    <property type="project" value="UniProtKB-KW"/>
</dbReference>
<comment type="function">
    <text evidence="1">Removes C-terminal D-alanyl residues from sugar-peptide cell wall precursors.</text>
</comment>
<dbReference type="Gene3D" id="2.60.410.10">
    <property type="entry name" value="D-Ala-D-Ala carboxypeptidase, C-terminal domain"/>
    <property type="match status" value="1"/>
</dbReference>
<reference evidence="18" key="1">
    <citation type="submission" date="2020-10" db="EMBL/GenBank/DDBJ databases">
        <title>ChiBAC.</title>
        <authorList>
            <person name="Zenner C."/>
            <person name="Hitch T.C.A."/>
            <person name="Clavel T."/>
        </authorList>
    </citation>
    <scope>NUCLEOTIDE SEQUENCE</scope>
    <source>
        <strain evidence="18">DSM 107454</strain>
    </source>
</reference>
<dbReference type="InterPro" id="IPR037167">
    <property type="entry name" value="Peptidase_S11_C_sf"/>
</dbReference>
<keyword evidence="7 16" id="KW-0732">Signal</keyword>
<evidence type="ECO:0000256" key="12">
    <source>
        <dbReference type="ARBA" id="ARBA00034000"/>
    </source>
</evidence>
<evidence type="ECO:0000256" key="11">
    <source>
        <dbReference type="ARBA" id="ARBA00023316"/>
    </source>
</evidence>
<organism evidence="18 19">
    <name type="scientific">Ructibacterium gallinarum</name>
    <dbReference type="NCBI Taxonomy" id="2779355"/>
    <lineage>
        <taxon>Bacteria</taxon>
        <taxon>Bacillati</taxon>
        <taxon>Bacillota</taxon>
        <taxon>Clostridia</taxon>
        <taxon>Eubacteriales</taxon>
        <taxon>Oscillospiraceae</taxon>
        <taxon>Ructibacterium</taxon>
    </lineage>
</organism>
<feature type="active site" description="Proton acceptor" evidence="13">
    <location>
        <position position="61"/>
    </location>
</feature>
<dbReference type="SMART" id="SM00936">
    <property type="entry name" value="PBP5_C"/>
    <property type="match status" value="1"/>
</dbReference>
<protein>
    <recommendedName>
        <fullName evidence="4">serine-type D-Ala-D-Ala carboxypeptidase</fullName>
        <ecNumber evidence="4">3.4.16.4</ecNumber>
    </recommendedName>
</protein>
<feature type="active site" evidence="13">
    <location>
        <position position="113"/>
    </location>
</feature>
<evidence type="ECO:0000256" key="6">
    <source>
        <dbReference type="ARBA" id="ARBA00022670"/>
    </source>
</evidence>
<dbReference type="InterPro" id="IPR012338">
    <property type="entry name" value="Beta-lactam/transpept-like"/>
</dbReference>
<dbReference type="GO" id="GO:0071555">
    <property type="term" value="P:cell wall organization"/>
    <property type="evidence" value="ECO:0007669"/>
    <property type="project" value="UniProtKB-KW"/>
</dbReference>
<dbReference type="PANTHER" id="PTHR21581:SF33">
    <property type="entry name" value="D-ALANYL-D-ALANINE CARBOXYPEPTIDASE DACB"/>
    <property type="match status" value="1"/>
</dbReference>
<evidence type="ECO:0000256" key="16">
    <source>
        <dbReference type="SAM" id="SignalP"/>
    </source>
</evidence>
<proteinExistence type="inferred from homology"/>
<keyword evidence="5 18" id="KW-0121">Carboxypeptidase</keyword>
<dbReference type="PANTHER" id="PTHR21581">
    <property type="entry name" value="D-ALANYL-D-ALANINE CARBOXYPEPTIDASE"/>
    <property type="match status" value="1"/>
</dbReference>
<evidence type="ECO:0000256" key="10">
    <source>
        <dbReference type="ARBA" id="ARBA00022984"/>
    </source>
</evidence>
<dbReference type="InterPro" id="IPR001967">
    <property type="entry name" value="Peptidase_S11_N"/>
</dbReference>